<accession>A0A7D5G173</accession>
<dbReference type="EC" id="2.7.7.48" evidence="1"/>
<keyword evidence="8" id="KW-0548">Nucleotidyltransferase</keyword>
<organism evidence="8">
    <name type="scientific">Halophytophthora RNA virus 7</name>
    <dbReference type="NCBI Taxonomy" id="2717549"/>
    <lineage>
        <taxon>Viruses</taxon>
        <taxon>Riboviria</taxon>
        <taxon>Orthornavirae</taxon>
        <taxon>Negarnaviricota</taxon>
        <taxon>Polyploviricotina</taxon>
        <taxon>Ellioviricetes</taxon>
        <taxon>Bunyavirales</taxon>
    </lineage>
</organism>
<keyword evidence="8" id="KW-0696">RNA-directed RNA polymerase</keyword>
<evidence type="ECO:0000256" key="6">
    <source>
        <dbReference type="ARBA" id="ARBA00031012"/>
    </source>
</evidence>
<evidence type="ECO:0000256" key="4">
    <source>
        <dbReference type="ARBA" id="ARBA00030285"/>
    </source>
</evidence>
<dbReference type="GO" id="GO:0039694">
    <property type="term" value="P:viral RNA genome replication"/>
    <property type="evidence" value="ECO:0007669"/>
    <property type="project" value="InterPro"/>
</dbReference>
<evidence type="ECO:0000256" key="2">
    <source>
        <dbReference type="ARBA" id="ARBA00018602"/>
    </source>
</evidence>
<name>A0A7D5G173_9VIRU</name>
<evidence type="ECO:0000256" key="5">
    <source>
        <dbReference type="ARBA" id="ARBA00030436"/>
    </source>
</evidence>
<evidence type="ECO:0000256" key="1">
    <source>
        <dbReference type="ARBA" id="ARBA00012494"/>
    </source>
</evidence>
<proteinExistence type="predicted"/>
<evidence type="ECO:0000256" key="3">
    <source>
        <dbReference type="ARBA" id="ARBA00022679"/>
    </source>
</evidence>
<protein>
    <recommendedName>
        <fullName evidence="2">RNA-directed RNA polymerase L</fullName>
        <ecNumber evidence="1">2.7.7.48</ecNumber>
    </recommendedName>
    <alternativeName>
        <fullName evidence="4">Large structural protein</fullName>
    </alternativeName>
    <alternativeName>
        <fullName evidence="6">Replicase</fullName>
    </alternativeName>
    <alternativeName>
        <fullName evidence="5">Transcriptase</fullName>
    </alternativeName>
</protein>
<dbReference type="EMBL" id="MT277356">
    <property type="protein sequence ID" value="QLF99174.1"/>
    <property type="molecule type" value="Viral_cRNA"/>
</dbReference>
<evidence type="ECO:0000259" key="7">
    <source>
        <dbReference type="PROSITE" id="PS50525"/>
    </source>
</evidence>
<keyword evidence="3 8" id="KW-0808">Transferase</keyword>
<feature type="domain" description="RdRp catalytic" evidence="7">
    <location>
        <begin position="1514"/>
        <end position="1706"/>
    </location>
</feature>
<reference evidence="8" key="1">
    <citation type="submission" date="2020-03" db="EMBL/GenBank/DDBJ databases">
        <title>Marine oomycetes of the genus Halophytophthora harbour viruses related to bunyaviruses.</title>
        <authorList>
            <person name="Botella L."/>
            <person name="Janousek J."/>
            <person name="Maia C."/>
            <person name="Horta-Jung M."/>
            <person name="Raco M."/>
            <person name="Jung T."/>
        </authorList>
    </citation>
    <scope>NUCLEOTIDE SEQUENCE</scope>
    <source>
        <strain evidence="8">HRV7/BD641</strain>
    </source>
</reference>
<dbReference type="PROSITE" id="PS50525">
    <property type="entry name" value="RDRP_SSRNA_NEG_SEG"/>
    <property type="match status" value="1"/>
</dbReference>
<dbReference type="GO" id="GO:0003968">
    <property type="term" value="F:RNA-directed RNA polymerase activity"/>
    <property type="evidence" value="ECO:0007669"/>
    <property type="project" value="UniProtKB-KW"/>
</dbReference>
<evidence type="ECO:0000313" key="8">
    <source>
        <dbReference type="EMBL" id="QLF99174.1"/>
    </source>
</evidence>
<dbReference type="InterPro" id="IPR007099">
    <property type="entry name" value="RNA-dir_pol_NSvirus"/>
</dbReference>
<sequence>MIKESLIKKKKKNEIFTTNHDLLELSKSERQNVYLEKIMTYEVDISFDQSHRFNGKDDVLMKGISKYLHCLNFNKTVIKKSSLHNIFEDLNSIIFILDSVKLDNIVIKCGYIFNIIAKLLFMTRHNLLGALYQTIDKGKDEFIMNTDVNLRDLGVDSNKTPDFLVFNEDNIQLIDFAVISDVEKLEDQKGGIDLNKYSNEADEISRMYDLPVIRKTIYFETSTGATNTKIDDYKDEFISFCNDVGKYWKYNLIDDENVNELKSDIVNKMVSSTNESIKNYNEVNQQYVSSSLPEGFLEKYKKSKDKLLNKAILNLDESGKYRMIFSRRGVFLEKDDNGFMISEWIVIIRKDDYFNIHKNLFCYFKGKFSKYKPGINDIVVNTTIDEMNEFSYSNGSGFSINSADTSVNVKTNHMPAYTTSNFYDNEKISNMLIEDSIVDNKVDKDQVEEAVTLSKNKFVELHNLQKNRVKSPFIFNFPEVEKLITVENIKQHTIENIVVDIPQIGDRFIDDLLSKINNRKFSSGYKKIIPENLLDKSRDIESELNKILMRNCIDIKNRKKELKNLKESDLKVQELINSRKAVSNEIRKISEFVPTKIKCVKYSNYETQTLIRNSYNWDDDNTNRCYKDEQDNNPIDLLLDYLSEQHSSFLRKTPLKVDNSNDLDFFTKLNDSYVKEYENEYKDFRNMKIAYILDFISKLCYNLFYLSQTTNRGNEIMVENLGFSMCIHKNLFCYFKGKFSKYKPGINDIVVNTTIDEMNEFSYSNGSGFSINSADTSVNVKTNHMPAYTTSNFYDNGKLSDMLEEDSIVDNKVDKEQVEEAVTLSKNKFVELHNLQKNRVKSPFIFNFPEVEKLITVENIKKHTIENIVIDIPQIGDRFIDDLLSKINNRKFSSGYKKIIPENLLDKSRDIESELNKILMRNCIDIKNRKKELKNLKESDQKVLELINSRKAVSNEIRKISEFVPTKIKCVKYSNYETQTLIRNSYNWDDDSTNRCYKDEQDNNPIDLLLDYLSEQHSSFLRKTPLKVDNSNDLDFFTKLNDSYIKEYENEYKDFRNMKIAYILDFISKLCYNLFYLSQTTNRGNEIMVENLGFSNVLLMVRGGKKLFKKRRSREFRLIMPCSDKLANFINMNDKFSSFQYINGFMITPWQSLHENELHKGLSCYESCLNYYLISSNRLKKDYASNLKTTMFPIMLFLHGRRITEGTLHNLRYILVNSLATYSSIKQALPDLMFKSKDWIQFHLQKKLLGSYLNYFLENDIKNKKFDFSHIFCNGIVKSDYAFTLLCYSTYLMTKSPTDKTIDQVHNLEKMMKIHSKFEEDRINEDDFLNLEQYNYDSKYFSNKETLFNFSSNLSYESGFILANKLQSLGLVSNIHEHWSDSINKSLCNIVNESGLRYKSTHFFSKKSSFIFTQALLEKLPNNFISSLKDFTEEEVYDKLKKFDNFDVTYKDVYSNLLNNKVPVFHVLDKEQRGLGREIYVMDLDTKILQQPLEDFFKKICKHVPNELISVPSNKRLNLIHHDVFEGDKMRNSWTFASLDCSKWAPQCNINKYLYFISGMSHIFPAGFLNYFYKFFERYYQKRVFINKRVYKAFHNNEKNKSISHFFKYDEDVDAYSFKMPYSFVMGIFNYLSSLMHAAGVMLAQSKMNIYLNEENNYINYHINVHSDDSGGLISATNEDTLELAIKGYELIQRRLNHNLSKKKCNFSNNYFEILSILYVNNKLLPLVNKFITNIQYEPTDTGPCTDMISCVSKSISLMSYGCTFSESYISKIIMSNMICDFYKIDQRSDLPLQAFGQPTSNPLLDLMVGGDSDIVRLLYVEGMAKDTDIYNHLKLLMLNEFDSEVVSIPSYKYKPRLKLNKSLKDQIIELDEFLKPLLEILPEDILKLIPNIGKKHIMSKLIEIHSNYKNINFISSMLYENNSRKMSRSLNYKNKTCMKTIFGYYSPKDLQKKHDYWHDLLKNRALFKEEADSKIADKLFNEKLVLLSEFMNSHKKTINYFKFLNDKLNPNFTMKKTNITNKPVYFYYNPEFHGIVLNTSPSNSYLYNNYPKYNFFATSSKVSKKAFELIVKKLKSDNIDAFLSYSRKYEKFQNKTYYIYSQVKSDLRTVDKNIDYYNFLMQSSFYHYELSRLIPNVNKLFYDFKINSKNDDDIDNLSAYKTYLELKPELQGEVEINEDFEELQKNQNLWKVLSRVMMNLKALKANRRYDLNELNFWYSWKNLKRIGTGWVEI</sequence>